<accession>A0A510PES9</accession>
<comment type="caution">
    <text evidence="1">The sequence shown here is derived from an EMBL/GenBank/DDBJ whole genome shotgun (WGS) entry which is preliminary data.</text>
</comment>
<dbReference type="EMBL" id="BHVU01000035">
    <property type="protein sequence ID" value="GCA92297.1"/>
    <property type="molecule type" value="Genomic_DNA"/>
</dbReference>
<name>A0A510PES9_MICAE</name>
<evidence type="ECO:0000313" key="2">
    <source>
        <dbReference type="Proteomes" id="UP000321223"/>
    </source>
</evidence>
<reference evidence="1 2" key="1">
    <citation type="journal article" date="2019" name="Appl. Environ. Microbiol.">
        <title>Co-occurrence of broad and narrow host-range viruses infecting the toxic bloom-forming cyanobacterium Microcystis aeruginosa.</title>
        <authorList>
            <person name="Morimoto D."/>
            <person name="Tominaga K."/>
            <person name="Nishimura Y."/>
            <person name="Yoshida N."/>
            <person name="Kimura S."/>
            <person name="Sako Y."/>
            <person name="Yoshida T."/>
        </authorList>
    </citation>
    <scope>NUCLEOTIDE SEQUENCE [LARGE SCALE GENOMIC DNA]</scope>
    <source>
        <strain evidence="1 2">11-30S32</strain>
    </source>
</reference>
<proteinExistence type="predicted"/>
<sequence>MSKNERQGFENLRRVIKVERRGSRGDKTYEETAYYISSLP</sequence>
<organism evidence="1 2">
    <name type="scientific">Microcystis aeruginosa 11-30S32</name>
    <dbReference type="NCBI Taxonomy" id="2358142"/>
    <lineage>
        <taxon>Bacteria</taxon>
        <taxon>Bacillati</taxon>
        <taxon>Cyanobacteriota</taxon>
        <taxon>Cyanophyceae</taxon>
        <taxon>Oscillatoriophycideae</taxon>
        <taxon>Chroococcales</taxon>
        <taxon>Microcystaceae</taxon>
        <taxon>Microcystis</taxon>
    </lineage>
</organism>
<dbReference type="Proteomes" id="UP000321223">
    <property type="component" value="Unassembled WGS sequence"/>
</dbReference>
<evidence type="ECO:0000313" key="1">
    <source>
        <dbReference type="EMBL" id="GCA92297.1"/>
    </source>
</evidence>
<gene>
    <name evidence="1" type="ORF">MAE30S32_09490</name>
</gene>
<dbReference type="AlphaFoldDB" id="A0A510PES9"/>
<protein>
    <submittedName>
        <fullName evidence="1">Transposase</fullName>
    </submittedName>
</protein>
<feature type="non-terminal residue" evidence="1">
    <location>
        <position position="40"/>
    </location>
</feature>